<dbReference type="InterPro" id="IPR036188">
    <property type="entry name" value="FAD/NAD-bd_sf"/>
</dbReference>
<keyword evidence="3" id="KW-0274">FAD</keyword>
<dbReference type="InterPro" id="IPR020946">
    <property type="entry name" value="Flavin_mOase-like"/>
</dbReference>
<dbReference type="AlphaFoldDB" id="A0AA40EUF5"/>
<dbReference type="PANTHER" id="PTHR43872:SF1">
    <property type="entry name" value="MONOOXYGENASE, PUTATIVE (AFU_ORTHOLOGUE AFUA_8G02570)-RELATED"/>
    <property type="match status" value="1"/>
</dbReference>
<keyword evidence="4" id="KW-0560">Oxidoreductase</keyword>
<comment type="caution">
    <text evidence="6">The sequence shown here is derived from an EMBL/GenBank/DDBJ whole genome shotgun (WGS) entry which is preliminary data.</text>
</comment>
<dbReference type="PRINTS" id="PR00411">
    <property type="entry name" value="PNDRDTASEI"/>
</dbReference>
<keyword evidence="7" id="KW-1185">Reference proteome</keyword>
<keyword evidence="2" id="KW-0285">Flavoprotein</keyword>
<dbReference type="EMBL" id="JAUKUD010000004">
    <property type="protein sequence ID" value="KAK0745733.1"/>
    <property type="molecule type" value="Genomic_DNA"/>
</dbReference>
<keyword evidence="5" id="KW-0503">Monooxygenase</keyword>
<dbReference type="SUPFAM" id="SSF51905">
    <property type="entry name" value="FAD/NAD(P)-binding domain"/>
    <property type="match status" value="1"/>
</dbReference>
<evidence type="ECO:0000256" key="2">
    <source>
        <dbReference type="ARBA" id="ARBA00022630"/>
    </source>
</evidence>
<evidence type="ECO:0000313" key="7">
    <source>
        <dbReference type="Proteomes" id="UP001172155"/>
    </source>
</evidence>
<comment type="cofactor">
    <cofactor evidence="1">
        <name>FAD</name>
        <dbReference type="ChEBI" id="CHEBI:57692"/>
    </cofactor>
</comment>
<name>A0AA40EUF5_9PEZI</name>
<evidence type="ECO:0000256" key="5">
    <source>
        <dbReference type="ARBA" id="ARBA00023033"/>
    </source>
</evidence>
<protein>
    <recommendedName>
        <fullName evidence="8">Monooxygenase</fullName>
    </recommendedName>
</protein>
<evidence type="ECO:0008006" key="8">
    <source>
        <dbReference type="Google" id="ProtNLM"/>
    </source>
</evidence>
<dbReference type="Gene3D" id="3.50.50.60">
    <property type="entry name" value="FAD/NAD(P)-binding domain"/>
    <property type="match status" value="1"/>
</dbReference>
<accession>A0AA40EUF5</accession>
<evidence type="ECO:0000256" key="1">
    <source>
        <dbReference type="ARBA" id="ARBA00001974"/>
    </source>
</evidence>
<evidence type="ECO:0000313" key="6">
    <source>
        <dbReference type="EMBL" id="KAK0745733.1"/>
    </source>
</evidence>
<dbReference type="InterPro" id="IPR051820">
    <property type="entry name" value="FAD-binding_MO"/>
</dbReference>
<evidence type="ECO:0000256" key="3">
    <source>
        <dbReference type="ARBA" id="ARBA00022827"/>
    </source>
</evidence>
<dbReference type="Proteomes" id="UP001172155">
    <property type="component" value="Unassembled WGS sequence"/>
</dbReference>
<proteinExistence type="predicted"/>
<dbReference type="GO" id="GO:0050660">
    <property type="term" value="F:flavin adenine dinucleotide binding"/>
    <property type="evidence" value="ECO:0007669"/>
    <property type="project" value="InterPro"/>
</dbReference>
<gene>
    <name evidence="6" type="ORF">B0T18DRAFT_367527</name>
</gene>
<dbReference type="GO" id="GO:0004499">
    <property type="term" value="F:N,N-dimethylaniline monooxygenase activity"/>
    <property type="evidence" value="ECO:0007669"/>
    <property type="project" value="InterPro"/>
</dbReference>
<dbReference type="PANTHER" id="PTHR43872">
    <property type="entry name" value="MONOOXYGENASE, PUTATIVE (AFU_ORTHOLOGUE AFUA_8G02570)-RELATED"/>
    <property type="match status" value="1"/>
</dbReference>
<reference evidence="6" key="1">
    <citation type="submission" date="2023-06" db="EMBL/GenBank/DDBJ databases">
        <title>Genome-scale phylogeny and comparative genomics of the fungal order Sordariales.</title>
        <authorList>
            <consortium name="Lawrence Berkeley National Laboratory"/>
            <person name="Hensen N."/>
            <person name="Bonometti L."/>
            <person name="Westerberg I."/>
            <person name="Brannstrom I.O."/>
            <person name="Guillou S."/>
            <person name="Cros-Aarteil S."/>
            <person name="Calhoun S."/>
            <person name="Haridas S."/>
            <person name="Kuo A."/>
            <person name="Mondo S."/>
            <person name="Pangilinan J."/>
            <person name="Riley R."/>
            <person name="LaButti K."/>
            <person name="Andreopoulos B."/>
            <person name="Lipzen A."/>
            <person name="Chen C."/>
            <person name="Yanf M."/>
            <person name="Daum C."/>
            <person name="Ng V."/>
            <person name="Clum A."/>
            <person name="Steindorff A."/>
            <person name="Ohm R."/>
            <person name="Martin F."/>
            <person name="Silar P."/>
            <person name="Natvig D."/>
            <person name="Lalanne C."/>
            <person name="Gautier V."/>
            <person name="Ament-velasquez S.L."/>
            <person name="Kruys A."/>
            <person name="Hutchinson M.I."/>
            <person name="Powell A.J."/>
            <person name="Barry K."/>
            <person name="Miller A.N."/>
            <person name="Grigoriev I.V."/>
            <person name="Debuchy R."/>
            <person name="Gladieux P."/>
            <person name="Thoren M.H."/>
            <person name="Johannesson H."/>
        </authorList>
    </citation>
    <scope>NUCLEOTIDE SEQUENCE</scope>
    <source>
        <strain evidence="6">SMH3187-1</strain>
    </source>
</reference>
<dbReference type="Pfam" id="PF00743">
    <property type="entry name" value="FMO-like"/>
    <property type="match status" value="1"/>
</dbReference>
<evidence type="ECO:0000256" key="4">
    <source>
        <dbReference type="ARBA" id="ARBA00023002"/>
    </source>
</evidence>
<organism evidence="6 7">
    <name type="scientific">Schizothecium vesticola</name>
    <dbReference type="NCBI Taxonomy" id="314040"/>
    <lineage>
        <taxon>Eukaryota</taxon>
        <taxon>Fungi</taxon>
        <taxon>Dikarya</taxon>
        <taxon>Ascomycota</taxon>
        <taxon>Pezizomycotina</taxon>
        <taxon>Sordariomycetes</taxon>
        <taxon>Sordariomycetidae</taxon>
        <taxon>Sordariales</taxon>
        <taxon>Schizotheciaceae</taxon>
        <taxon>Schizothecium</taxon>
    </lineage>
</organism>
<dbReference type="GO" id="GO:0050661">
    <property type="term" value="F:NADP binding"/>
    <property type="evidence" value="ECO:0007669"/>
    <property type="project" value="InterPro"/>
</dbReference>
<sequence length="499" mass="56260">MAEEILDIVVIGAGLSGINAAHRLQTELPHLSYTILESRERVGGTWDFWKYPGARTDSSMAVFGLYWFPWRRRENMAAAADLRQYIEDAAASEGIDQKIRLRHRVVEARWRSDEELWTVLVDATNPADGSVERKTIKAWWLIGASGYYNYDKPMDTVIPGLNIFGGQVVHPQFWNDSIDYAGKKVIIIGSGATAITLVPAMAEAAEHITMLQRSPSYVFSLPHNKHPYFWAKFLPTRWTDKLDWWAGMTVETLFVGVLSYFPQFGRNFIRGEIKKVIPATIDMDTHFNPRYSPFQQRLCFCPSGDFFKTLRRPDVEIVTDTIETVTPTGIRLTSSRTLDADMIITATGLHMELLSNMELYVDDARIDTTLGERFAWNNCMIEGIPNGAVLMGYVATSWTPGADVRTQQVIKVIKHMERTGATSMTPTVDGGETGRAKLPRRPAMPLTSTYAVTAKDRLPMIASVGPWRVGENWVADTWNLLFGTITKGVRYTYGRRKGD</sequence>